<dbReference type="AlphaFoldDB" id="A0A4Y2RP20"/>
<comment type="caution">
    <text evidence="1">The sequence shown here is derived from an EMBL/GenBank/DDBJ whole genome shotgun (WGS) entry which is preliminary data.</text>
</comment>
<dbReference type="Proteomes" id="UP000499080">
    <property type="component" value="Unassembled WGS sequence"/>
</dbReference>
<reference evidence="1 2" key="1">
    <citation type="journal article" date="2019" name="Sci. Rep.">
        <title>Orb-weaving spider Araneus ventricosus genome elucidates the spidroin gene catalogue.</title>
        <authorList>
            <person name="Kono N."/>
            <person name="Nakamura H."/>
            <person name="Ohtoshi R."/>
            <person name="Moran D.A.P."/>
            <person name="Shinohara A."/>
            <person name="Yoshida Y."/>
            <person name="Fujiwara M."/>
            <person name="Mori M."/>
            <person name="Tomita M."/>
            <person name="Arakawa K."/>
        </authorList>
    </citation>
    <scope>NUCLEOTIDE SEQUENCE [LARGE SCALE GENOMIC DNA]</scope>
</reference>
<gene>
    <name evidence="1" type="ORF">AVEN_106117_1</name>
</gene>
<name>A0A4Y2RP20_ARAVE</name>
<sequence length="187" mass="21330">MTPITSSTSADSAQGGTSRHLRWNRFPALTTISVSPGETGTFIWRLATSHPRGRAPPLREFLCGLLGKNNASNVWHEMVNHLDSCPFYQEESRRAIIMHAYMTGSFHRYCVPSFPPLSNIQAAVHFTTIRSILCRMFHILVKWTTCSLLKTKEARRLNLRHIHMKRQEEMPGDSEGLFFVTRTTSKL</sequence>
<evidence type="ECO:0000313" key="1">
    <source>
        <dbReference type="EMBL" id="GBN77150.1"/>
    </source>
</evidence>
<keyword evidence="2" id="KW-1185">Reference proteome</keyword>
<accession>A0A4Y2RP20</accession>
<organism evidence="1 2">
    <name type="scientific">Araneus ventricosus</name>
    <name type="common">Orbweaver spider</name>
    <name type="synonym">Epeira ventricosa</name>
    <dbReference type="NCBI Taxonomy" id="182803"/>
    <lineage>
        <taxon>Eukaryota</taxon>
        <taxon>Metazoa</taxon>
        <taxon>Ecdysozoa</taxon>
        <taxon>Arthropoda</taxon>
        <taxon>Chelicerata</taxon>
        <taxon>Arachnida</taxon>
        <taxon>Araneae</taxon>
        <taxon>Araneomorphae</taxon>
        <taxon>Entelegynae</taxon>
        <taxon>Araneoidea</taxon>
        <taxon>Araneidae</taxon>
        <taxon>Araneus</taxon>
    </lineage>
</organism>
<dbReference type="EMBL" id="BGPR01017738">
    <property type="protein sequence ID" value="GBN77150.1"/>
    <property type="molecule type" value="Genomic_DNA"/>
</dbReference>
<evidence type="ECO:0000313" key="2">
    <source>
        <dbReference type="Proteomes" id="UP000499080"/>
    </source>
</evidence>
<proteinExistence type="predicted"/>
<protein>
    <submittedName>
        <fullName evidence="1">Uncharacterized protein</fullName>
    </submittedName>
</protein>